<evidence type="ECO:0000256" key="3">
    <source>
        <dbReference type="ARBA" id="ARBA00023015"/>
    </source>
</evidence>
<dbReference type="GO" id="GO:0000156">
    <property type="term" value="F:phosphorelay response regulator activity"/>
    <property type="evidence" value="ECO:0007669"/>
    <property type="project" value="TreeGrafter"/>
</dbReference>
<dbReference type="PANTHER" id="PTHR48111">
    <property type="entry name" value="REGULATOR OF RPOS"/>
    <property type="match status" value="1"/>
</dbReference>
<proteinExistence type="predicted"/>
<dbReference type="EMBL" id="CP061800">
    <property type="protein sequence ID" value="QTA88784.1"/>
    <property type="molecule type" value="Genomic_DNA"/>
</dbReference>
<dbReference type="GO" id="GO:0000976">
    <property type="term" value="F:transcription cis-regulatory region binding"/>
    <property type="evidence" value="ECO:0007669"/>
    <property type="project" value="TreeGrafter"/>
</dbReference>
<evidence type="ECO:0000256" key="6">
    <source>
        <dbReference type="PROSITE-ProRule" id="PRU00169"/>
    </source>
</evidence>
<feature type="domain" description="Response regulatory" evidence="7">
    <location>
        <begin position="3"/>
        <end position="121"/>
    </location>
</feature>
<evidence type="ECO:0000256" key="4">
    <source>
        <dbReference type="ARBA" id="ARBA00023125"/>
    </source>
</evidence>
<evidence type="ECO:0000313" key="8">
    <source>
        <dbReference type="EMBL" id="QTA88784.1"/>
    </source>
</evidence>
<protein>
    <submittedName>
        <fullName evidence="8">Two component system response regulator</fullName>
    </submittedName>
</protein>
<accession>A0A975GPF7</accession>
<dbReference type="GO" id="GO:0032993">
    <property type="term" value="C:protein-DNA complex"/>
    <property type="evidence" value="ECO:0007669"/>
    <property type="project" value="TreeGrafter"/>
</dbReference>
<dbReference type="GO" id="GO:0005829">
    <property type="term" value="C:cytosol"/>
    <property type="evidence" value="ECO:0007669"/>
    <property type="project" value="TreeGrafter"/>
</dbReference>
<keyword evidence="5" id="KW-0804">Transcription</keyword>
<dbReference type="CDD" id="cd17574">
    <property type="entry name" value="REC_OmpR"/>
    <property type="match status" value="1"/>
</dbReference>
<organism evidence="8 9">
    <name type="scientific">Desulfonema magnum</name>
    <dbReference type="NCBI Taxonomy" id="45655"/>
    <lineage>
        <taxon>Bacteria</taxon>
        <taxon>Pseudomonadati</taxon>
        <taxon>Thermodesulfobacteriota</taxon>
        <taxon>Desulfobacteria</taxon>
        <taxon>Desulfobacterales</taxon>
        <taxon>Desulfococcaceae</taxon>
        <taxon>Desulfonema</taxon>
    </lineage>
</organism>
<dbReference type="KEGG" id="dmm:dnm_048310"/>
<dbReference type="PANTHER" id="PTHR48111:SF4">
    <property type="entry name" value="DNA-BINDING DUAL TRANSCRIPTIONAL REGULATOR OMPR"/>
    <property type="match status" value="1"/>
</dbReference>
<evidence type="ECO:0000313" key="9">
    <source>
        <dbReference type="Proteomes" id="UP000663722"/>
    </source>
</evidence>
<evidence type="ECO:0000256" key="1">
    <source>
        <dbReference type="ARBA" id="ARBA00022553"/>
    </source>
</evidence>
<dbReference type="AlphaFoldDB" id="A0A975GPF7"/>
<name>A0A975GPF7_9BACT</name>
<evidence type="ECO:0000256" key="5">
    <source>
        <dbReference type="ARBA" id="ARBA00023163"/>
    </source>
</evidence>
<gene>
    <name evidence="8" type="ORF">dnm_048310</name>
</gene>
<dbReference type="InterPro" id="IPR001789">
    <property type="entry name" value="Sig_transdc_resp-reg_receiver"/>
</dbReference>
<dbReference type="GO" id="GO:0006355">
    <property type="term" value="P:regulation of DNA-templated transcription"/>
    <property type="evidence" value="ECO:0007669"/>
    <property type="project" value="TreeGrafter"/>
</dbReference>
<reference evidence="8" key="1">
    <citation type="journal article" date="2021" name="Microb. Physiol.">
        <title>Proteogenomic Insights into the Physiology of Marine, Sulfate-Reducing, Filamentous Desulfonema limicola and Desulfonema magnum.</title>
        <authorList>
            <person name="Schnaars V."/>
            <person name="Wohlbrand L."/>
            <person name="Scheve S."/>
            <person name="Hinrichs C."/>
            <person name="Reinhardt R."/>
            <person name="Rabus R."/>
        </authorList>
    </citation>
    <scope>NUCLEOTIDE SEQUENCE</scope>
    <source>
        <strain evidence="8">4be13</strain>
    </source>
</reference>
<sequence length="218" mass="25305">MMRILVADDDFLTRQMIETLLIKWGYDVITSCNGNEAWNILKDENGPRLAILDWMMPEMDGAEICRKVRQELPRSEMICLILLTSKGHKEDIVEGLKAGANDYITKPFNHEELQVRVQNARQMIDLQSALAARVKELEEAMAHIKILRGFLPICSYCKKIRNDQNYWQQLEIYLAAHSDVQFSHGICPECYQKYVKPELEELKRMNKSVRETENAATE</sequence>
<dbReference type="RefSeq" id="WP_246556332.1">
    <property type="nucleotide sequence ID" value="NZ_CP061800.1"/>
</dbReference>
<keyword evidence="1 6" id="KW-0597">Phosphoprotein</keyword>
<keyword evidence="3" id="KW-0805">Transcription regulation</keyword>
<dbReference type="Proteomes" id="UP000663722">
    <property type="component" value="Chromosome"/>
</dbReference>
<dbReference type="PROSITE" id="PS50110">
    <property type="entry name" value="RESPONSE_REGULATORY"/>
    <property type="match status" value="1"/>
</dbReference>
<dbReference type="InterPro" id="IPR039420">
    <property type="entry name" value="WalR-like"/>
</dbReference>
<dbReference type="InterPro" id="IPR011006">
    <property type="entry name" value="CheY-like_superfamily"/>
</dbReference>
<dbReference type="SUPFAM" id="SSF52172">
    <property type="entry name" value="CheY-like"/>
    <property type="match status" value="1"/>
</dbReference>
<keyword evidence="4" id="KW-0238">DNA-binding</keyword>
<feature type="modified residue" description="4-aspartylphosphate" evidence="6">
    <location>
        <position position="53"/>
    </location>
</feature>
<dbReference type="Gene3D" id="3.40.50.2300">
    <property type="match status" value="1"/>
</dbReference>
<dbReference type="Pfam" id="PF00072">
    <property type="entry name" value="Response_reg"/>
    <property type="match status" value="1"/>
</dbReference>
<evidence type="ECO:0000256" key="2">
    <source>
        <dbReference type="ARBA" id="ARBA00023012"/>
    </source>
</evidence>
<keyword evidence="9" id="KW-1185">Reference proteome</keyword>
<keyword evidence="2" id="KW-0902">Two-component regulatory system</keyword>
<evidence type="ECO:0000259" key="7">
    <source>
        <dbReference type="PROSITE" id="PS50110"/>
    </source>
</evidence>
<dbReference type="SMART" id="SM00448">
    <property type="entry name" value="REC"/>
    <property type="match status" value="1"/>
</dbReference>